<dbReference type="RefSeq" id="WP_187639391.1">
    <property type="nucleotide sequence ID" value="NZ_VZQQ01000113.1"/>
</dbReference>
<dbReference type="Proteomes" id="UP000736373">
    <property type="component" value="Unassembled WGS sequence"/>
</dbReference>
<dbReference type="EMBL" id="VZQQ01000113">
    <property type="protein sequence ID" value="MBC8752545.1"/>
    <property type="molecule type" value="Genomic_DNA"/>
</dbReference>
<organism evidence="1 2">
    <name type="scientific">Paraburkholderia podalyriae</name>
    <dbReference type="NCBI Taxonomy" id="1938811"/>
    <lineage>
        <taxon>Bacteria</taxon>
        <taxon>Pseudomonadati</taxon>
        <taxon>Pseudomonadota</taxon>
        <taxon>Betaproteobacteria</taxon>
        <taxon>Burkholderiales</taxon>
        <taxon>Burkholderiaceae</taxon>
        <taxon>Paraburkholderia</taxon>
    </lineage>
</organism>
<protein>
    <recommendedName>
        <fullName evidence="3">HNH endonuclease</fullName>
    </recommendedName>
</protein>
<reference evidence="1 2" key="1">
    <citation type="submission" date="2019-09" db="EMBL/GenBank/DDBJ databases">
        <title>Paraburkholderia podalyriae sp. nov., A South African Podalyria-associated rhizobium.</title>
        <authorList>
            <person name="Mavima L."/>
            <person name="Beukes C.W."/>
            <person name="Palmer M."/>
            <person name="De Meyer S.E."/>
            <person name="James E.K."/>
            <person name="Maluk M."/>
            <person name="Avontuur J.R."/>
            <person name="Chan W.Y."/>
            <person name="Venter S.N."/>
            <person name="Steenkamp E.T."/>
        </authorList>
    </citation>
    <scope>NUCLEOTIDE SEQUENCE [LARGE SCALE GENOMIC DNA]</scope>
    <source>
        <strain evidence="1 2">WC7.3b</strain>
    </source>
</reference>
<keyword evidence="2" id="KW-1185">Reference proteome</keyword>
<gene>
    <name evidence="1" type="ORF">F6X42_41025</name>
</gene>
<sequence length="241" mass="27781">MVCALCHQDKVLRKSHIYPEWLYKPLYDEKRRLEVLSIIPEGHNELKQKGMREYLLCDDCEQKISAWEGYARSVFVSPEKPLEVSREGALLSIRGLNYAKLKLFELSILWRAGISRLPFFEKVQLGPAHEERLRQLLLACDPSDPDRYGAVMFGLKVGKLPETLQVIAEPRPIRNYGIRAYNLTFGGFLWVFHVSSSVPPPLLRQCFLREDGSRLISVRNALEMRNLEAFAQELNRLGRAP</sequence>
<name>A0ABR7Q1W6_9BURK</name>
<evidence type="ECO:0000313" key="2">
    <source>
        <dbReference type="Proteomes" id="UP000736373"/>
    </source>
</evidence>
<comment type="caution">
    <text evidence="1">The sequence shown here is derived from an EMBL/GenBank/DDBJ whole genome shotgun (WGS) entry which is preliminary data.</text>
</comment>
<proteinExistence type="predicted"/>
<evidence type="ECO:0008006" key="3">
    <source>
        <dbReference type="Google" id="ProtNLM"/>
    </source>
</evidence>
<evidence type="ECO:0000313" key="1">
    <source>
        <dbReference type="EMBL" id="MBC8752545.1"/>
    </source>
</evidence>
<accession>A0ABR7Q1W6</accession>